<dbReference type="AlphaFoldDB" id="A0A9Q8URU5"/>
<dbReference type="Proteomes" id="UP000756132">
    <property type="component" value="Chromosome 7"/>
</dbReference>
<evidence type="ECO:0000313" key="2">
    <source>
        <dbReference type="EMBL" id="UJO20081.1"/>
    </source>
</evidence>
<proteinExistence type="predicted"/>
<dbReference type="GeneID" id="71989931"/>
<evidence type="ECO:0000256" key="1">
    <source>
        <dbReference type="SAM" id="MobiDB-lite"/>
    </source>
</evidence>
<reference evidence="2" key="1">
    <citation type="submission" date="2021-12" db="EMBL/GenBank/DDBJ databases">
        <authorList>
            <person name="Zaccaron A."/>
            <person name="Stergiopoulos I."/>
        </authorList>
    </citation>
    <scope>NUCLEOTIDE SEQUENCE</scope>
    <source>
        <strain evidence="2">Race5_Kim</strain>
    </source>
</reference>
<gene>
    <name evidence="2" type="ORF">CLAFUR5_10053</name>
</gene>
<name>A0A9Q8URU5_PASFU</name>
<organism evidence="2 3">
    <name type="scientific">Passalora fulva</name>
    <name type="common">Tomato leaf mold</name>
    <name type="synonym">Cladosporium fulvum</name>
    <dbReference type="NCBI Taxonomy" id="5499"/>
    <lineage>
        <taxon>Eukaryota</taxon>
        <taxon>Fungi</taxon>
        <taxon>Dikarya</taxon>
        <taxon>Ascomycota</taxon>
        <taxon>Pezizomycotina</taxon>
        <taxon>Dothideomycetes</taxon>
        <taxon>Dothideomycetidae</taxon>
        <taxon>Mycosphaerellales</taxon>
        <taxon>Mycosphaerellaceae</taxon>
        <taxon>Fulvia</taxon>
    </lineage>
</organism>
<evidence type="ECO:0000313" key="3">
    <source>
        <dbReference type="Proteomes" id="UP000756132"/>
    </source>
</evidence>
<dbReference type="KEGG" id="ffu:CLAFUR5_10053"/>
<sequence length="344" mass="38902">MDFPPRPRSSRQARRAQQPRSRPVPQTPEEIYHRIITAPINLEGNMSRRSERLSLMQINAELTALEEASRQQQQQRLETAEKDALENTAEASHEEDSQRKGTNLTTPTLPAVLSMADFSHASSSSNAGLFNKLPGELRNEIYSNLHYSDAKSNLPGHLVRPLSIGAARTLLPNKQLHTELDQHYTKELTSLFTRDNGAVHLPGGAVITWAFLPDDSSTLPSSRLYLATPVLNPNTTIRRSLRSETSACVFWQHGIRIRQTSLRPDYAAIQTFTKWLDSRECVAYRTTEMYKELKALLRTVEKLSRKLAGISAPPARAVREPLIERHVDVRFRWSYAEAGLDGEW</sequence>
<protein>
    <submittedName>
        <fullName evidence="2">Uncharacterized protein</fullName>
    </submittedName>
</protein>
<dbReference type="RefSeq" id="XP_047764447.1">
    <property type="nucleotide sequence ID" value="XM_047909201.1"/>
</dbReference>
<feature type="region of interest" description="Disordered" evidence="1">
    <location>
        <begin position="66"/>
        <end position="106"/>
    </location>
</feature>
<reference evidence="2" key="2">
    <citation type="journal article" date="2022" name="Microb. Genom.">
        <title>A chromosome-scale genome assembly of the tomato pathogen Cladosporium fulvum reveals a compartmentalized genome architecture and the presence of a dispensable chromosome.</title>
        <authorList>
            <person name="Zaccaron A.Z."/>
            <person name="Chen L.H."/>
            <person name="Samaras A."/>
            <person name="Stergiopoulos I."/>
        </authorList>
    </citation>
    <scope>NUCLEOTIDE SEQUENCE</scope>
    <source>
        <strain evidence="2">Race5_Kim</strain>
    </source>
</reference>
<keyword evidence="3" id="KW-1185">Reference proteome</keyword>
<accession>A0A9Q8URU5</accession>
<dbReference type="EMBL" id="CP090169">
    <property type="protein sequence ID" value="UJO20081.1"/>
    <property type="molecule type" value="Genomic_DNA"/>
</dbReference>
<feature type="region of interest" description="Disordered" evidence="1">
    <location>
        <begin position="1"/>
        <end position="31"/>
    </location>
</feature>
<feature type="compositionally biased region" description="Basic and acidic residues" evidence="1">
    <location>
        <begin position="78"/>
        <end position="99"/>
    </location>
</feature>